<dbReference type="Proteomes" id="UP000002358">
    <property type="component" value="Chromosome 1"/>
</dbReference>
<organism evidence="2 3">
    <name type="scientific">Nasonia vitripennis</name>
    <name type="common">Parasitic wasp</name>
    <dbReference type="NCBI Taxonomy" id="7425"/>
    <lineage>
        <taxon>Eukaryota</taxon>
        <taxon>Metazoa</taxon>
        <taxon>Ecdysozoa</taxon>
        <taxon>Arthropoda</taxon>
        <taxon>Hexapoda</taxon>
        <taxon>Insecta</taxon>
        <taxon>Pterygota</taxon>
        <taxon>Neoptera</taxon>
        <taxon>Endopterygota</taxon>
        <taxon>Hymenoptera</taxon>
        <taxon>Apocrita</taxon>
        <taxon>Proctotrupomorpha</taxon>
        <taxon>Chalcidoidea</taxon>
        <taxon>Pteromalidae</taxon>
        <taxon>Pteromalinae</taxon>
        <taxon>Nasonia</taxon>
    </lineage>
</organism>
<feature type="compositionally biased region" description="Low complexity" evidence="1">
    <location>
        <begin position="430"/>
        <end position="453"/>
    </location>
</feature>
<feature type="compositionally biased region" description="Pro residues" evidence="1">
    <location>
        <begin position="317"/>
        <end position="326"/>
    </location>
</feature>
<dbReference type="OrthoDB" id="6600770at2759"/>
<keyword evidence="3" id="KW-1185">Reference proteome</keyword>
<feature type="region of interest" description="Disordered" evidence="1">
    <location>
        <begin position="205"/>
        <end position="276"/>
    </location>
</feature>
<feature type="region of interest" description="Disordered" evidence="1">
    <location>
        <begin position="430"/>
        <end position="532"/>
    </location>
</feature>
<dbReference type="RefSeq" id="XP_031781912.1">
    <property type="nucleotide sequence ID" value="XM_031926052.2"/>
</dbReference>
<feature type="compositionally biased region" description="Polar residues" evidence="1">
    <location>
        <begin position="497"/>
        <end position="508"/>
    </location>
</feature>
<accession>A0A7M7Q986</accession>
<reference evidence="2" key="1">
    <citation type="submission" date="2021-01" db="UniProtKB">
        <authorList>
            <consortium name="EnsemblMetazoa"/>
        </authorList>
    </citation>
    <scope>IDENTIFICATION</scope>
</reference>
<dbReference type="EnsemblMetazoa" id="XM_031926052">
    <property type="protein sequence ID" value="XP_031781912"/>
    <property type="gene ID" value="LOC100679660"/>
</dbReference>
<name>A0A7M7Q986_NASVI</name>
<dbReference type="InParanoid" id="A0A7M7Q986"/>
<dbReference type="KEGG" id="nvi:100679660"/>
<protein>
    <submittedName>
        <fullName evidence="2">Uncharacterized protein</fullName>
    </submittedName>
</protein>
<evidence type="ECO:0000313" key="3">
    <source>
        <dbReference type="Proteomes" id="UP000002358"/>
    </source>
</evidence>
<feature type="compositionally biased region" description="Polar residues" evidence="1">
    <location>
        <begin position="468"/>
        <end position="489"/>
    </location>
</feature>
<dbReference type="AlphaFoldDB" id="A0A7M7Q986"/>
<dbReference type="GeneID" id="100679660"/>
<feature type="region of interest" description="Disordered" evidence="1">
    <location>
        <begin position="575"/>
        <end position="596"/>
    </location>
</feature>
<evidence type="ECO:0000313" key="2">
    <source>
        <dbReference type="EnsemblMetazoa" id="XP_031781912"/>
    </source>
</evidence>
<feature type="compositionally biased region" description="Low complexity" evidence="1">
    <location>
        <begin position="250"/>
        <end position="276"/>
    </location>
</feature>
<feature type="region of interest" description="Disordered" evidence="1">
    <location>
        <begin position="308"/>
        <end position="339"/>
    </location>
</feature>
<proteinExistence type="predicted"/>
<evidence type="ECO:0000256" key="1">
    <source>
        <dbReference type="SAM" id="MobiDB-lite"/>
    </source>
</evidence>
<sequence length="677" mass="73105">MSETSPKVEFALGSEVSPGHFFKSTFARSFVTSRADSSKSLDYEFGYDTGTIVEEEHQQQHSPGRCHFNSSINSAASHSAGNSSFYSLVDFGPETEQPNSAVWSVGQQQRSPVSGATQPTSELNELEKLRKQCQTLTEENERLQASLRTQPAHVQVIDNVYLQNQVDTLQWQLKQSEANRQMYRSLMEQVVRFLDRARKSLDIIHEKSASKRNSNSHNNSSLKEKSRVPRSRSVHAVHADHNGSPNRCMTASSSCASSTTSSGSSASSTSSSSSRFSRAKSVAQISGNGSSGTTSGLRDFTWSVLRRNDPVHCTPPRTKPPPPPVPQASVSVQDVNKTQDSVVYRRPKQSELDPDDVPPEKLSQEAFRLMRTVQSLLVMREPDLARLGSSQEVNGGISPLPLDQHPANMSSLSLHSNFANSTALQQDISSTSTTATTLSGGSSSEGRGTDGSSCTDDEINRTIFGGANNASSKLASNGSSANVSTTTLMSPGARQSIDATSLNSASSKNTEDDDCVSSSRNSNLSGLAHKQDSGCALQQNGYHVQAPTSTPHNRRLKKLDRKELHLKSLRDWALGNSSSSVTSRPKPAASVSSAEDESGFSSMSSFQEVGLPHVVANLSPIKGGCHTEVGLPEVPIEKTRHRRWSSTPAEFQALFKRHSGSFASNGQTTAESLSVWV</sequence>
<feature type="compositionally biased region" description="Polar residues" evidence="1">
    <location>
        <begin position="328"/>
        <end position="339"/>
    </location>
</feature>
<feature type="compositionally biased region" description="Low complexity" evidence="1">
    <location>
        <begin position="211"/>
        <end position="221"/>
    </location>
</feature>
<dbReference type="FunCoup" id="A0A7M7Q986">
    <property type="interactions" value="14"/>
</dbReference>
<feature type="compositionally biased region" description="Polar residues" evidence="1">
    <location>
        <begin position="516"/>
        <end position="525"/>
    </location>
</feature>